<comment type="caution">
    <text evidence="1">The sequence shown here is derived from an EMBL/GenBank/DDBJ whole genome shotgun (WGS) entry which is preliminary data.</text>
</comment>
<dbReference type="EMBL" id="JBGNUJ010000003">
    <property type="protein sequence ID" value="KAL3962215.1"/>
    <property type="molecule type" value="Genomic_DNA"/>
</dbReference>
<reference evidence="1" key="1">
    <citation type="submission" date="2024-12" db="EMBL/GenBank/DDBJ databases">
        <title>Comparative genomics and development of molecular markers within Purpureocillium lilacinum and among Purpureocillium species.</title>
        <authorList>
            <person name="Yeh Z.-Y."/>
            <person name="Ni N.-T."/>
            <person name="Lo P.-H."/>
            <person name="Mushyakhwo K."/>
            <person name="Lin C.-F."/>
            <person name="Nai Y.-S."/>
        </authorList>
    </citation>
    <scope>NUCLEOTIDE SEQUENCE</scope>
    <source>
        <strain evidence="1">NCHU-NPUST-175</strain>
    </source>
</reference>
<proteinExistence type="predicted"/>
<gene>
    <name evidence="1" type="ORF">ACCO45_003738</name>
</gene>
<accession>A0ACC4E0R2</accession>
<sequence length="97" mass="10982">MNFILSFVLLTFSGVVSGSHGPGVGQHHASPRGYELNSDGDMQWCNSKDHTCVLRNPGRTAAEKRDAAKYQCHERFPCEDDGHDCMYDWQTKKYLCK</sequence>
<name>A0ACC4E0R2_PURLI</name>
<organism evidence="1 2">
    <name type="scientific">Purpureocillium lilacinum</name>
    <name type="common">Paecilomyces lilacinus</name>
    <dbReference type="NCBI Taxonomy" id="33203"/>
    <lineage>
        <taxon>Eukaryota</taxon>
        <taxon>Fungi</taxon>
        <taxon>Dikarya</taxon>
        <taxon>Ascomycota</taxon>
        <taxon>Pezizomycotina</taxon>
        <taxon>Sordariomycetes</taxon>
        <taxon>Hypocreomycetidae</taxon>
        <taxon>Hypocreales</taxon>
        <taxon>Ophiocordycipitaceae</taxon>
        <taxon>Purpureocillium</taxon>
    </lineage>
</organism>
<evidence type="ECO:0000313" key="1">
    <source>
        <dbReference type="EMBL" id="KAL3962215.1"/>
    </source>
</evidence>
<evidence type="ECO:0000313" key="2">
    <source>
        <dbReference type="Proteomes" id="UP001638806"/>
    </source>
</evidence>
<keyword evidence="2" id="KW-1185">Reference proteome</keyword>
<protein>
    <submittedName>
        <fullName evidence="1">Uncharacterized protein</fullName>
    </submittedName>
</protein>
<dbReference type="Proteomes" id="UP001638806">
    <property type="component" value="Unassembled WGS sequence"/>
</dbReference>